<organism evidence="2 3">
    <name type="scientific">Trema orientale</name>
    <name type="common">Charcoal tree</name>
    <name type="synonym">Celtis orientalis</name>
    <dbReference type="NCBI Taxonomy" id="63057"/>
    <lineage>
        <taxon>Eukaryota</taxon>
        <taxon>Viridiplantae</taxon>
        <taxon>Streptophyta</taxon>
        <taxon>Embryophyta</taxon>
        <taxon>Tracheophyta</taxon>
        <taxon>Spermatophyta</taxon>
        <taxon>Magnoliopsida</taxon>
        <taxon>eudicotyledons</taxon>
        <taxon>Gunneridae</taxon>
        <taxon>Pentapetalae</taxon>
        <taxon>rosids</taxon>
        <taxon>fabids</taxon>
        <taxon>Rosales</taxon>
        <taxon>Cannabaceae</taxon>
        <taxon>Trema</taxon>
    </lineage>
</organism>
<feature type="transmembrane region" description="Helical" evidence="1">
    <location>
        <begin position="66"/>
        <end position="89"/>
    </location>
</feature>
<dbReference type="Proteomes" id="UP000237000">
    <property type="component" value="Unassembled WGS sequence"/>
</dbReference>
<reference evidence="3" key="1">
    <citation type="submission" date="2016-06" db="EMBL/GenBank/DDBJ databases">
        <title>Parallel loss of symbiosis genes in relatives of nitrogen-fixing non-legume Parasponia.</title>
        <authorList>
            <person name="Van Velzen R."/>
            <person name="Holmer R."/>
            <person name="Bu F."/>
            <person name="Rutten L."/>
            <person name="Van Zeijl A."/>
            <person name="Liu W."/>
            <person name="Santuari L."/>
            <person name="Cao Q."/>
            <person name="Sharma T."/>
            <person name="Shen D."/>
            <person name="Roswanjaya Y."/>
            <person name="Wardhani T."/>
            <person name="Kalhor M.S."/>
            <person name="Jansen J."/>
            <person name="Van den Hoogen J."/>
            <person name="Gungor B."/>
            <person name="Hartog M."/>
            <person name="Hontelez J."/>
            <person name="Verver J."/>
            <person name="Yang W.-C."/>
            <person name="Schijlen E."/>
            <person name="Repin R."/>
            <person name="Schilthuizen M."/>
            <person name="Schranz E."/>
            <person name="Heidstra R."/>
            <person name="Miyata K."/>
            <person name="Fedorova E."/>
            <person name="Kohlen W."/>
            <person name="Bisseling T."/>
            <person name="Smit S."/>
            <person name="Geurts R."/>
        </authorList>
    </citation>
    <scope>NUCLEOTIDE SEQUENCE [LARGE SCALE GENOMIC DNA]</scope>
    <source>
        <strain evidence="3">cv. RG33-2</strain>
    </source>
</reference>
<dbReference type="InParanoid" id="A0A2P5B7X1"/>
<keyword evidence="1" id="KW-0472">Membrane</keyword>
<gene>
    <name evidence="2" type="ORF">TorRG33x02_329980</name>
</gene>
<protein>
    <submittedName>
        <fullName evidence="2">Uncharacterized protein</fullName>
    </submittedName>
</protein>
<proteinExistence type="predicted"/>
<keyword evidence="3" id="KW-1185">Reference proteome</keyword>
<keyword evidence="1" id="KW-1133">Transmembrane helix</keyword>
<dbReference type="EMBL" id="JXTC01000584">
    <property type="protein sequence ID" value="PON44893.1"/>
    <property type="molecule type" value="Genomic_DNA"/>
</dbReference>
<evidence type="ECO:0000313" key="2">
    <source>
        <dbReference type="EMBL" id="PON44893.1"/>
    </source>
</evidence>
<name>A0A2P5B7X1_TREOI</name>
<sequence length="101" mass="11456">KRLIHKTFSHLSHISTLTLHLRSRRPSPSQLTTPHPLPFTSSVLNPLSLTPHLSSHRLSLFRLLRFVLHLLVLLLTLLLLNLLALSISISSPFIPLLDHLQ</sequence>
<dbReference type="AlphaFoldDB" id="A0A2P5B7X1"/>
<accession>A0A2P5B7X1</accession>
<feature type="non-terminal residue" evidence="2">
    <location>
        <position position="1"/>
    </location>
</feature>
<evidence type="ECO:0000256" key="1">
    <source>
        <dbReference type="SAM" id="Phobius"/>
    </source>
</evidence>
<keyword evidence="1" id="KW-0812">Transmembrane</keyword>
<comment type="caution">
    <text evidence="2">The sequence shown here is derived from an EMBL/GenBank/DDBJ whole genome shotgun (WGS) entry which is preliminary data.</text>
</comment>
<evidence type="ECO:0000313" key="3">
    <source>
        <dbReference type="Proteomes" id="UP000237000"/>
    </source>
</evidence>